<feature type="compositionally biased region" description="Acidic residues" evidence="1">
    <location>
        <begin position="21"/>
        <end position="32"/>
    </location>
</feature>
<organism evidence="3 4">
    <name type="scientific">Intrasporangium oryzae NRRL B-24470</name>
    <dbReference type="NCBI Taxonomy" id="1386089"/>
    <lineage>
        <taxon>Bacteria</taxon>
        <taxon>Bacillati</taxon>
        <taxon>Actinomycetota</taxon>
        <taxon>Actinomycetes</taxon>
        <taxon>Micrococcales</taxon>
        <taxon>Intrasporangiaceae</taxon>
        <taxon>Intrasporangium</taxon>
    </lineage>
</organism>
<keyword evidence="4" id="KW-1185">Reference proteome</keyword>
<proteinExistence type="predicted"/>
<sequence>MGLFSRKSKDQPAPAPGPDVDAPDWEGDEDDVTEMHTGRPESRPLTEYERSRVLASLEKAAEEGIDIDDLASIGAAYDAAYTRWTANPDAEGPDAVVDLYAVAIGEHLARHSYREWGVVTDVFGTDLGLVDARADTVIVPHNLVGARWMRGELGWIPGVVGHLVGLRPRAS</sequence>
<dbReference type="InterPro" id="IPR024266">
    <property type="entry name" value="DUF3806"/>
</dbReference>
<evidence type="ECO:0000313" key="3">
    <source>
        <dbReference type="EMBL" id="EWT00121.1"/>
    </source>
</evidence>
<reference evidence="3 4" key="1">
    <citation type="submission" date="2013-08" db="EMBL/GenBank/DDBJ databases">
        <title>Intrasporangium oryzae NRRL B-24470.</title>
        <authorList>
            <person name="Liu H."/>
            <person name="Wang G."/>
        </authorList>
    </citation>
    <scope>NUCLEOTIDE SEQUENCE [LARGE SCALE GENOMIC DNA]</scope>
    <source>
        <strain evidence="3 4">NRRL B-24470</strain>
    </source>
</reference>
<evidence type="ECO:0000313" key="4">
    <source>
        <dbReference type="Proteomes" id="UP000019489"/>
    </source>
</evidence>
<evidence type="ECO:0000259" key="2">
    <source>
        <dbReference type="Pfam" id="PF12713"/>
    </source>
</evidence>
<feature type="domain" description="DUF3806" evidence="2">
    <location>
        <begin position="96"/>
        <end position="154"/>
    </location>
</feature>
<dbReference type="RefSeq" id="WP_051511003.1">
    <property type="nucleotide sequence ID" value="NZ_AWSA01000054.1"/>
</dbReference>
<feature type="region of interest" description="Disordered" evidence="1">
    <location>
        <begin position="1"/>
        <end position="47"/>
    </location>
</feature>
<dbReference type="STRING" id="1386089.N865_18130"/>
<dbReference type="PATRIC" id="fig|1386089.3.peg.3658"/>
<dbReference type="EMBL" id="AWSA01000054">
    <property type="protein sequence ID" value="EWT00121.1"/>
    <property type="molecule type" value="Genomic_DNA"/>
</dbReference>
<dbReference type="Proteomes" id="UP000019489">
    <property type="component" value="Unassembled WGS sequence"/>
</dbReference>
<dbReference type="OrthoDB" id="5142870at2"/>
<dbReference type="eggNOG" id="ENOG5033GNA">
    <property type="taxonomic scope" value="Bacteria"/>
</dbReference>
<evidence type="ECO:0000256" key="1">
    <source>
        <dbReference type="SAM" id="MobiDB-lite"/>
    </source>
</evidence>
<protein>
    <recommendedName>
        <fullName evidence="2">DUF3806 domain-containing protein</fullName>
    </recommendedName>
</protein>
<name>W9G200_9MICO</name>
<gene>
    <name evidence="3" type="ORF">N865_18130</name>
</gene>
<accession>W9G200</accession>
<dbReference type="AlphaFoldDB" id="W9G200"/>
<feature type="compositionally biased region" description="Basic and acidic residues" evidence="1">
    <location>
        <begin position="33"/>
        <end position="47"/>
    </location>
</feature>
<dbReference type="Pfam" id="PF12713">
    <property type="entry name" value="DUF3806"/>
    <property type="match status" value="1"/>
</dbReference>
<comment type="caution">
    <text evidence="3">The sequence shown here is derived from an EMBL/GenBank/DDBJ whole genome shotgun (WGS) entry which is preliminary data.</text>
</comment>